<feature type="region of interest" description="Disordered" evidence="5">
    <location>
        <begin position="84"/>
        <end position="111"/>
    </location>
</feature>
<evidence type="ECO:0000256" key="4">
    <source>
        <dbReference type="PROSITE-ProRule" id="PRU00335"/>
    </source>
</evidence>
<organism evidence="7 8">
    <name type="scientific">Promicromonospora alba</name>
    <dbReference type="NCBI Taxonomy" id="1616110"/>
    <lineage>
        <taxon>Bacteria</taxon>
        <taxon>Bacillati</taxon>
        <taxon>Actinomycetota</taxon>
        <taxon>Actinomycetes</taxon>
        <taxon>Micrococcales</taxon>
        <taxon>Promicromonosporaceae</taxon>
        <taxon>Promicromonospora</taxon>
    </lineage>
</organism>
<reference evidence="8" key="1">
    <citation type="journal article" date="2019" name="Int. J. Syst. Evol. Microbiol.">
        <title>The Global Catalogue of Microorganisms (GCM) 10K type strain sequencing project: providing services to taxonomists for standard genome sequencing and annotation.</title>
        <authorList>
            <consortium name="The Broad Institute Genomics Platform"/>
            <consortium name="The Broad Institute Genome Sequencing Center for Infectious Disease"/>
            <person name="Wu L."/>
            <person name="Ma J."/>
        </authorList>
    </citation>
    <scope>NUCLEOTIDE SEQUENCE [LARGE SCALE GENOMIC DNA]</scope>
    <source>
        <strain evidence="8">CCUG 42722</strain>
    </source>
</reference>
<dbReference type="Proteomes" id="UP001596011">
    <property type="component" value="Unassembled WGS sequence"/>
</dbReference>
<dbReference type="InterPro" id="IPR050109">
    <property type="entry name" value="HTH-type_TetR-like_transc_reg"/>
</dbReference>
<sequence>MKFDLAQSAPVKDRRVRRSRAALTRAAVALVTERGTAAVPLSDIAAAADVSRQIVYQHFGDRDTLLLEAALDLIRTELMPWLAEGDPGTDAESGAESDPETGPSTAPPTTPADAREQVLLLTRHFARHRVFYRAMFNSSSASALNEALGGLFGAVNRRAFKERFAGTFGPQQIEDLTVFVTGGSASIVNAWVTGDDEPLDPEDLADRMVGLAGIFAAAMGQITATDTKESGR</sequence>
<dbReference type="Pfam" id="PF00440">
    <property type="entry name" value="TetR_N"/>
    <property type="match status" value="1"/>
</dbReference>
<evidence type="ECO:0000313" key="7">
    <source>
        <dbReference type="EMBL" id="MFC4626951.1"/>
    </source>
</evidence>
<dbReference type="PANTHER" id="PTHR30055">
    <property type="entry name" value="HTH-TYPE TRANSCRIPTIONAL REGULATOR RUTR"/>
    <property type="match status" value="1"/>
</dbReference>
<dbReference type="PRINTS" id="PR00455">
    <property type="entry name" value="HTHTETR"/>
</dbReference>
<dbReference type="SUPFAM" id="SSF46689">
    <property type="entry name" value="Homeodomain-like"/>
    <property type="match status" value="1"/>
</dbReference>
<keyword evidence="2 4" id="KW-0238">DNA-binding</keyword>
<keyword evidence="8" id="KW-1185">Reference proteome</keyword>
<proteinExistence type="predicted"/>
<evidence type="ECO:0000256" key="2">
    <source>
        <dbReference type="ARBA" id="ARBA00023125"/>
    </source>
</evidence>
<evidence type="ECO:0000313" key="8">
    <source>
        <dbReference type="Proteomes" id="UP001596011"/>
    </source>
</evidence>
<accession>A0ABV9H9A8</accession>
<dbReference type="InterPro" id="IPR009057">
    <property type="entry name" value="Homeodomain-like_sf"/>
</dbReference>
<dbReference type="EMBL" id="JBHSFI010000001">
    <property type="protein sequence ID" value="MFC4626951.1"/>
    <property type="molecule type" value="Genomic_DNA"/>
</dbReference>
<comment type="caution">
    <text evidence="7">The sequence shown here is derived from an EMBL/GenBank/DDBJ whole genome shotgun (WGS) entry which is preliminary data.</text>
</comment>
<evidence type="ECO:0000256" key="1">
    <source>
        <dbReference type="ARBA" id="ARBA00023015"/>
    </source>
</evidence>
<protein>
    <submittedName>
        <fullName evidence="7">TetR/AcrR family transcriptional regulator</fullName>
    </submittedName>
</protein>
<feature type="domain" description="HTH tetR-type" evidence="6">
    <location>
        <begin position="17"/>
        <end position="77"/>
    </location>
</feature>
<feature type="DNA-binding region" description="H-T-H motif" evidence="4">
    <location>
        <begin position="40"/>
        <end position="59"/>
    </location>
</feature>
<keyword evidence="1" id="KW-0805">Transcription regulation</keyword>
<dbReference type="PANTHER" id="PTHR30055:SF234">
    <property type="entry name" value="HTH-TYPE TRANSCRIPTIONAL REGULATOR BETI"/>
    <property type="match status" value="1"/>
</dbReference>
<evidence type="ECO:0000259" key="6">
    <source>
        <dbReference type="PROSITE" id="PS50977"/>
    </source>
</evidence>
<evidence type="ECO:0000256" key="3">
    <source>
        <dbReference type="ARBA" id="ARBA00023163"/>
    </source>
</evidence>
<dbReference type="RefSeq" id="WP_377131559.1">
    <property type="nucleotide sequence ID" value="NZ_JBHSFI010000001.1"/>
</dbReference>
<name>A0ABV9H9A8_9MICO</name>
<feature type="compositionally biased region" description="Acidic residues" evidence="5">
    <location>
        <begin position="87"/>
        <end position="99"/>
    </location>
</feature>
<dbReference type="Gene3D" id="1.10.357.10">
    <property type="entry name" value="Tetracycline Repressor, domain 2"/>
    <property type="match status" value="1"/>
</dbReference>
<dbReference type="InterPro" id="IPR001647">
    <property type="entry name" value="HTH_TetR"/>
</dbReference>
<dbReference type="PROSITE" id="PS50977">
    <property type="entry name" value="HTH_TETR_2"/>
    <property type="match status" value="1"/>
</dbReference>
<keyword evidence="3" id="KW-0804">Transcription</keyword>
<gene>
    <name evidence="7" type="ORF">ACFO6V_01815</name>
</gene>
<evidence type="ECO:0000256" key="5">
    <source>
        <dbReference type="SAM" id="MobiDB-lite"/>
    </source>
</evidence>